<keyword evidence="3" id="KW-1185">Reference proteome</keyword>
<dbReference type="EMBL" id="CAJVQB010006019">
    <property type="protein sequence ID" value="CAG8675533.1"/>
    <property type="molecule type" value="Genomic_DNA"/>
</dbReference>
<dbReference type="Proteomes" id="UP000789901">
    <property type="component" value="Unassembled WGS sequence"/>
</dbReference>
<organism evidence="2 3">
    <name type="scientific">Gigaspora margarita</name>
    <dbReference type="NCBI Taxonomy" id="4874"/>
    <lineage>
        <taxon>Eukaryota</taxon>
        <taxon>Fungi</taxon>
        <taxon>Fungi incertae sedis</taxon>
        <taxon>Mucoromycota</taxon>
        <taxon>Glomeromycotina</taxon>
        <taxon>Glomeromycetes</taxon>
        <taxon>Diversisporales</taxon>
        <taxon>Gigasporaceae</taxon>
        <taxon>Gigaspora</taxon>
    </lineage>
</organism>
<evidence type="ECO:0000313" key="3">
    <source>
        <dbReference type="Proteomes" id="UP000789901"/>
    </source>
</evidence>
<name>A0ABN7UVM5_GIGMA</name>
<comment type="caution">
    <text evidence="2">The sequence shown here is derived from an EMBL/GenBank/DDBJ whole genome shotgun (WGS) entry which is preliminary data.</text>
</comment>
<sequence length="62" mass="7339">MNSCKACGRVKLSNLILTKDQKVRHCSLKEQMKNRVQTVKKPSLRHQYPIERKENNRCKSRV</sequence>
<evidence type="ECO:0000256" key="1">
    <source>
        <dbReference type="SAM" id="MobiDB-lite"/>
    </source>
</evidence>
<protein>
    <submittedName>
        <fullName evidence="2">32619_t:CDS:1</fullName>
    </submittedName>
</protein>
<proteinExistence type="predicted"/>
<evidence type="ECO:0000313" key="2">
    <source>
        <dbReference type="EMBL" id="CAG8675533.1"/>
    </source>
</evidence>
<accession>A0ABN7UVM5</accession>
<reference evidence="2 3" key="1">
    <citation type="submission" date="2021-06" db="EMBL/GenBank/DDBJ databases">
        <authorList>
            <person name="Kallberg Y."/>
            <person name="Tangrot J."/>
            <person name="Rosling A."/>
        </authorList>
    </citation>
    <scope>NUCLEOTIDE SEQUENCE [LARGE SCALE GENOMIC DNA]</scope>
    <source>
        <strain evidence="2 3">120-4 pot B 10/14</strain>
    </source>
</reference>
<gene>
    <name evidence="2" type="ORF">GMARGA_LOCUS10669</name>
</gene>
<feature type="region of interest" description="Disordered" evidence="1">
    <location>
        <begin position="37"/>
        <end position="62"/>
    </location>
</feature>
<feature type="compositionally biased region" description="Basic and acidic residues" evidence="1">
    <location>
        <begin position="48"/>
        <end position="62"/>
    </location>
</feature>